<evidence type="ECO:0000256" key="2">
    <source>
        <dbReference type="ARBA" id="ARBA00022741"/>
    </source>
</evidence>
<dbReference type="STRING" id="27349.A0A0L6UBA9"/>
<dbReference type="SUPFAM" id="SSF52440">
    <property type="entry name" value="PreATP-grasp domain"/>
    <property type="match status" value="1"/>
</dbReference>
<dbReference type="Pfam" id="PF25596">
    <property type="entry name" value="CPSase_L_D1"/>
    <property type="match status" value="1"/>
</dbReference>
<reference evidence="5 6" key="1">
    <citation type="submission" date="2015-08" db="EMBL/GenBank/DDBJ databases">
        <title>Next Generation Sequencing and Analysis of the Genome of Puccinia sorghi L Schw, the Causal Agent of Maize Common Rust.</title>
        <authorList>
            <person name="Rochi L."/>
            <person name="Burguener G."/>
            <person name="Darino M."/>
            <person name="Turjanski A."/>
            <person name="Kreff E."/>
            <person name="Dieguez M.J."/>
            <person name="Sacco F."/>
        </authorList>
    </citation>
    <scope>NUCLEOTIDE SEQUENCE [LARGE SCALE GENOMIC DNA]</scope>
    <source>
        <strain evidence="5 6">RO10H11247</strain>
    </source>
</reference>
<dbReference type="PANTHER" id="PTHR11405:SF5">
    <property type="entry name" value="CAD PROTEIN"/>
    <property type="match status" value="1"/>
</dbReference>
<dbReference type="Gene3D" id="3.30.470.20">
    <property type="entry name" value="ATP-grasp fold, B domain"/>
    <property type="match status" value="1"/>
</dbReference>
<keyword evidence="5" id="KW-0808">Transferase</keyword>
<dbReference type="OrthoDB" id="3019553at2759"/>
<dbReference type="FunFam" id="3.40.50.20:FF:000002">
    <property type="entry name" value="Carbamoyl-phosphate synthase large chain"/>
    <property type="match status" value="1"/>
</dbReference>
<dbReference type="GO" id="GO:0006541">
    <property type="term" value="P:glutamine metabolic process"/>
    <property type="evidence" value="ECO:0007669"/>
    <property type="project" value="TreeGrafter"/>
</dbReference>
<sequence length="403" mass="45977">MKGWKEIEYEVVRDYRDNCITVCNMEVIRLLLHHPKRFQTPTTKCYGRWLSMSSVTLVWLMTSFLPLGECNIQYALNPFSKEYVIIEVNARFSRSSALASKATGYPLAFIAAKLGFGIPLNEIRNLVTKVTSACFEPSLDYCVVKMPRWDLKFQRVSSKQGSSMTLVGEVMAIGRNFKEAIQKAIRSVDPAFTGFDKNSILKHLVTMEKIVKRYHASNFPANLLRYTKQLGFLDHQLARFLTSNELAIHRLRLEFAIMPIVEQIDTVAAEFPAYTNYLFTSYNGTEHDLTFDDRGIIGLRSGVYRISSSVEFDWCAVRAIRTLRGRGLRNVMVNYNPETVSTDFDEADRLNFENISLETVLDIFNMEKSSGVIISMGVQTPNNITLPLHRQNVKIFGTIPQND</sequence>
<keyword evidence="3" id="KW-0067">ATP-binding</keyword>
<protein>
    <submittedName>
        <fullName evidence="5">Aspartate carbamoyltransferase</fullName>
    </submittedName>
</protein>
<dbReference type="InterPro" id="IPR005480">
    <property type="entry name" value="CPSase_lsu_oligo"/>
</dbReference>
<dbReference type="InterPro" id="IPR005483">
    <property type="entry name" value="CPSase_dom"/>
</dbReference>
<name>A0A0L6UBA9_9BASI</name>
<dbReference type="GO" id="GO:0004070">
    <property type="term" value="F:aspartate carbamoyltransferase activity"/>
    <property type="evidence" value="ECO:0007669"/>
    <property type="project" value="TreeGrafter"/>
</dbReference>
<evidence type="ECO:0000256" key="3">
    <source>
        <dbReference type="ARBA" id="ARBA00022840"/>
    </source>
</evidence>
<dbReference type="InterPro" id="IPR036897">
    <property type="entry name" value="CarbamoylP_synth_lsu_oligo_sf"/>
</dbReference>
<keyword evidence="6" id="KW-1185">Reference proteome</keyword>
<proteinExistence type="predicted"/>
<dbReference type="GO" id="GO:0004088">
    <property type="term" value="F:carbamoyl-phosphate synthase (glutamine-hydrolyzing) activity"/>
    <property type="evidence" value="ECO:0007669"/>
    <property type="project" value="TreeGrafter"/>
</dbReference>
<dbReference type="PANTHER" id="PTHR11405">
    <property type="entry name" value="CARBAMOYLTRANSFERASE FAMILY MEMBER"/>
    <property type="match status" value="1"/>
</dbReference>
<dbReference type="SMART" id="SM01096">
    <property type="entry name" value="CPSase_L_D3"/>
    <property type="match status" value="1"/>
</dbReference>
<dbReference type="GO" id="GO:0005829">
    <property type="term" value="C:cytosol"/>
    <property type="evidence" value="ECO:0007669"/>
    <property type="project" value="TreeGrafter"/>
</dbReference>
<dbReference type="SUPFAM" id="SSF56059">
    <property type="entry name" value="Glutathione synthetase ATP-binding domain-like"/>
    <property type="match status" value="1"/>
</dbReference>
<keyword evidence="1" id="KW-0436">Ligase</keyword>
<dbReference type="SUPFAM" id="SSF48108">
    <property type="entry name" value="Carbamoyl phosphate synthetase, large subunit connection domain"/>
    <property type="match status" value="1"/>
</dbReference>
<dbReference type="GO" id="GO:0005524">
    <property type="term" value="F:ATP binding"/>
    <property type="evidence" value="ECO:0007669"/>
    <property type="project" value="UniProtKB-KW"/>
</dbReference>
<dbReference type="PRINTS" id="PR00098">
    <property type="entry name" value="CPSASE"/>
</dbReference>
<dbReference type="InterPro" id="IPR005479">
    <property type="entry name" value="CPAse_ATP-bd"/>
</dbReference>
<evidence type="ECO:0000313" key="5">
    <source>
        <dbReference type="EMBL" id="KNZ45537.1"/>
    </source>
</evidence>
<dbReference type="InterPro" id="IPR058047">
    <property type="entry name" value="CPSase_preATP-grasp"/>
</dbReference>
<dbReference type="GO" id="GO:0019240">
    <property type="term" value="P:citrulline biosynthetic process"/>
    <property type="evidence" value="ECO:0007669"/>
    <property type="project" value="TreeGrafter"/>
</dbReference>
<gene>
    <name evidence="5" type="ORF">VP01_801g10</name>
</gene>
<feature type="domain" description="Carbamoyl-phosphate synthetase large subunit oligomerisation" evidence="4">
    <location>
        <begin position="200"/>
        <end position="282"/>
    </location>
</feature>
<dbReference type="VEuPathDB" id="FungiDB:VP01_801g10"/>
<keyword evidence="2" id="KW-0547">Nucleotide-binding</keyword>
<evidence type="ECO:0000313" key="6">
    <source>
        <dbReference type="Proteomes" id="UP000037035"/>
    </source>
</evidence>
<comment type="caution">
    <text evidence="5">The sequence shown here is derived from an EMBL/GenBank/DDBJ whole genome shotgun (WGS) entry which is preliminary data.</text>
</comment>
<accession>A0A0L6UBA9</accession>
<dbReference type="InterPro" id="IPR016185">
    <property type="entry name" value="PreATP-grasp_dom_sf"/>
</dbReference>
<evidence type="ECO:0000259" key="4">
    <source>
        <dbReference type="SMART" id="SM01096"/>
    </source>
</evidence>
<dbReference type="AlphaFoldDB" id="A0A0L6UBA9"/>
<dbReference type="Proteomes" id="UP000037035">
    <property type="component" value="Unassembled WGS sequence"/>
</dbReference>
<dbReference type="Pfam" id="PF02786">
    <property type="entry name" value="CPSase_L_D2"/>
    <property type="match status" value="1"/>
</dbReference>
<dbReference type="Gene3D" id="1.10.1030.10">
    <property type="entry name" value="Carbamoyl-phosphate synthetase, large subunit oligomerisation domain"/>
    <property type="match status" value="1"/>
</dbReference>
<evidence type="ECO:0000256" key="1">
    <source>
        <dbReference type="ARBA" id="ARBA00022598"/>
    </source>
</evidence>
<organism evidence="5 6">
    <name type="scientific">Puccinia sorghi</name>
    <dbReference type="NCBI Taxonomy" id="27349"/>
    <lineage>
        <taxon>Eukaryota</taxon>
        <taxon>Fungi</taxon>
        <taxon>Dikarya</taxon>
        <taxon>Basidiomycota</taxon>
        <taxon>Pucciniomycotina</taxon>
        <taxon>Pucciniomycetes</taxon>
        <taxon>Pucciniales</taxon>
        <taxon>Pucciniaceae</taxon>
        <taxon>Puccinia</taxon>
    </lineage>
</organism>
<dbReference type="EMBL" id="LAVV01013517">
    <property type="protein sequence ID" value="KNZ45537.1"/>
    <property type="molecule type" value="Genomic_DNA"/>
</dbReference>
<dbReference type="GO" id="GO:0006207">
    <property type="term" value="P:'de novo' pyrimidine nucleobase biosynthetic process"/>
    <property type="evidence" value="ECO:0007669"/>
    <property type="project" value="TreeGrafter"/>
</dbReference>
<dbReference type="GO" id="GO:0006228">
    <property type="term" value="P:UTP biosynthetic process"/>
    <property type="evidence" value="ECO:0007669"/>
    <property type="project" value="TreeGrafter"/>
</dbReference>
<dbReference type="GO" id="GO:0004151">
    <property type="term" value="F:dihydroorotase activity"/>
    <property type="evidence" value="ECO:0007669"/>
    <property type="project" value="TreeGrafter"/>
</dbReference>
<dbReference type="Gene3D" id="3.40.50.20">
    <property type="match status" value="1"/>
</dbReference>